<dbReference type="CDD" id="cd16442">
    <property type="entry name" value="BPL"/>
    <property type="match status" value="1"/>
</dbReference>
<keyword evidence="1 3" id="KW-0436">Ligase</keyword>
<feature type="domain" description="BPL/LPL catalytic" evidence="2">
    <location>
        <begin position="1"/>
        <end position="176"/>
    </location>
</feature>
<organism evidence="3 4">
    <name type="scientific">Aeromicrobium alkaliterrae</name>
    <dbReference type="NCBI Taxonomy" id="302168"/>
    <lineage>
        <taxon>Bacteria</taxon>
        <taxon>Bacillati</taxon>
        <taxon>Actinomycetota</taxon>
        <taxon>Actinomycetes</taxon>
        <taxon>Propionibacteriales</taxon>
        <taxon>Nocardioidaceae</taxon>
        <taxon>Aeromicrobium</taxon>
    </lineage>
</organism>
<protein>
    <submittedName>
        <fullName evidence="3">Biotin--[acetyl-CoA-carboxylase] ligase</fullName>
    </submittedName>
</protein>
<accession>A0ABN2KAJ4</accession>
<evidence type="ECO:0000313" key="4">
    <source>
        <dbReference type="Proteomes" id="UP001501057"/>
    </source>
</evidence>
<proteinExistence type="predicted"/>
<dbReference type="PANTHER" id="PTHR12835:SF5">
    <property type="entry name" value="BIOTIN--PROTEIN LIGASE"/>
    <property type="match status" value="1"/>
</dbReference>
<dbReference type="SUPFAM" id="SSF55681">
    <property type="entry name" value="Class II aaRS and biotin synthetases"/>
    <property type="match status" value="1"/>
</dbReference>
<sequence length="240" mass="25611">MVRVLAETDSTNADAARWAREGAEHGSVVTADHQLAGRGRLDRSFTLPERTGIAVSVVWRPEVPLRRWVWLPLAAGLALDATLAELGVQGRLKWPNDVLVDGRKISGILLERVETPGAASAAAAVVGIGLNVDLAEEQLPVPHATSLRIAGADDLDRGRVLSRLLHHLDVAYRRWLEDDAEALRADYVARCDTVGRVVDVALPDGSVLQGLAEDVDADGRLVVAGTAVSAGDVTHVRARA</sequence>
<dbReference type="PROSITE" id="PS51733">
    <property type="entry name" value="BPL_LPL_CATALYTIC"/>
    <property type="match status" value="1"/>
</dbReference>
<evidence type="ECO:0000313" key="3">
    <source>
        <dbReference type="EMBL" id="GAA1751782.1"/>
    </source>
</evidence>
<gene>
    <name evidence="3" type="ORF">GCM10009710_34470</name>
</gene>
<dbReference type="EMBL" id="BAAAME010000010">
    <property type="protein sequence ID" value="GAA1751782.1"/>
    <property type="molecule type" value="Genomic_DNA"/>
</dbReference>
<dbReference type="NCBIfam" id="TIGR00121">
    <property type="entry name" value="birA_ligase"/>
    <property type="match status" value="1"/>
</dbReference>
<comment type="caution">
    <text evidence="3">The sequence shown here is derived from an EMBL/GenBank/DDBJ whole genome shotgun (WGS) entry which is preliminary data.</text>
</comment>
<dbReference type="Pfam" id="PF03099">
    <property type="entry name" value="BPL_LplA_LipB"/>
    <property type="match status" value="1"/>
</dbReference>
<evidence type="ECO:0000259" key="2">
    <source>
        <dbReference type="PROSITE" id="PS51733"/>
    </source>
</evidence>
<dbReference type="PANTHER" id="PTHR12835">
    <property type="entry name" value="BIOTIN PROTEIN LIGASE"/>
    <property type="match status" value="1"/>
</dbReference>
<dbReference type="InterPro" id="IPR045864">
    <property type="entry name" value="aa-tRNA-synth_II/BPL/LPL"/>
</dbReference>
<name>A0ABN2KAJ4_9ACTN</name>
<reference evidence="3 4" key="1">
    <citation type="journal article" date="2019" name="Int. J. Syst. Evol. Microbiol.">
        <title>The Global Catalogue of Microorganisms (GCM) 10K type strain sequencing project: providing services to taxonomists for standard genome sequencing and annotation.</title>
        <authorList>
            <consortium name="The Broad Institute Genomics Platform"/>
            <consortium name="The Broad Institute Genome Sequencing Center for Infectious Disease"/>
            <person name="Wu L."/>
            <person name="Ma J."/>
        </authorList>
    </citation>
    <scope>NUCLEOTIDE SEQUENCE [LARGE SCALE GENOMIC DNA]</scope>
    <source>
        <strain evidence="3 4">JCM 13518</strain>
    </source>
</reference>
<dbReference type="GO" id="GO:0016874">
    <property type="term" value="F:ligase activity"/>
    <property type="evidence" value="ECO:0007669"/>
    <property type="project" value="UniProtKB-KW"/>
</dbReference>
<dbReference type="Proteomes" id="UP001501057">
    <property type="component" value="Unassembled WGS sequence"/>
</dbReference>
<evidence type="ECO:0000256" key="1">
    <source>
        <dbReference type="ARBA" id="ARBA00022598"/>
    </source>
</evidence>
<dbReference type="InterPro" id="IPR004143">
    <property type="entry name" value="BPL_LPL_catalytic"/>
</dbReference>
<dbReference type="InterPro" id="IPR004408">
    <property type="entry name" value="Biotin_CoA_COase_ligase"/>
</dbReference>
<dbReference type="Gene3D" id="2.30.30.100">
    <property type="match status" value="1"/>
</dbReference>
<dbReference type="Gene3D" id="3.30.930.10">
    <property type="entry name" value="Bira Bifunctional Protein, Domain 2"/>
    <property type="match status" value="1"/>
</dbReference>
<keyword evidence="4" id="KW-1185">Reference proteome</keyword>